<dbReference type="SUPFAM" id="SSF54001">
    <property type="entry name" value="Cysteine proteinases"/>
    <property type="match status" value="1"/>
</dbReference>
<name>A0A225VYC1_9STRA</name>
<comment type="caution">
    <text evidence="2">The sequence shown here is derived from an EMBL/GenBank/DDBJ whole genome shotgun (WGS) entry which is preliminary data.</text>
</comment>
<evidence type="ECO:0000313" key="3">
    <source>
        <dbReference type="Proteomes" id="UP000198211"/>
    </source>
</evidence>
<feature type="region of interest" description="Disordered" evidence="1">
    <location>
        <begin position="15"/>
        <end position="71"/>
    </location>
</feature>
<reference evidence="3" key="1">
    <citation type="submission" date="2017-03" db="EMBL/GenBank/DDBJ databases">
        <title>Phytopthora megakarya and P. palmivora, two closely related causual agents of cacao black pod achieved similar genome size and gene model numbers by different mechanisms.</title>
        <authorList>
            <person name="Ali S."/>
            <person name="Shao J."/>
            <person name="Larry D.J."/>
            <person name="Kronmiller B."/>
            <person name="Shen D."/>
            <person name="Strem M.D."/>
            <person name="Melnick R.L."/>
            <person name="Guiltinan M.J."/>
            <person name="Tyler B.M."/>
            <person name="Meinhardt L.W."/>
            <person name="Bailey B.A."/>
        </authorList>
    </citation>
    <scope>NUCLEOTIDE SEQUENCE [LARGE SCALE GENOMIC DNA]</scope>
    <source>
        <strain evidence="3">zdho120</strain>
    </source>
</reference>
<feature type="compositionally biased region" description="Polar residues" evidence="1">
    <location>
        <begin position="24"/>
        <end position="60"/>
    </location>
</feature>
<keyword evidence="3" id="KW-1185">Reference proteome</keyword>
<evidence type="ECO:0000313" key="2">
    <source>
        <dbReference type="EMBL" id="OWZ10355.1"/>
    </source>
</evidence>
<dbReference type="Proteomes" id="UP000198211">
    <property type="component" value="Unassembled WGS sequence"/>
</dbReference>
<gene>
    <name evidence="2" type="ORF">PHMEG_00016807</name>
</gene>
<sequence>MASSNKLFINRVAQEEDTSRIPVASNQVVSQNISSGQDTSEKTACSDQSDGDESIQSTSCEAVPQTPHRKRYSLRDRDNSAKFLFRYLNEDNSSSSSKITVPIYPEDIFTVELCQPFTAPVIDYVIYKRIARGKRSVYSFGTSLFGQIEHADQTQKSFSAANDLVDKMQWDFYPFVLIPVSGRNHWSLLVVEHSLLDRVKCYHVDSVAGMHQSEYIFDIGKVGF</sequence>
<dbReference type="Gene3D" id="3.40.395.10">
    <property type="entry name" value="Adenoviral Proteinase, Chain A"/>
    <property type="match status" value="1"/>
</dbReference>
<dbReference type="OrthoDB" id="142660at2759"/>
<evidence type="ECO:0000256" key="1">
    <source>
        <dbReference type="SAM" id="MobiDB-lite"/>
    </source>
</evidence>
<evidence type="ECO:0008006" key="4">
    <source>
        <dbReference type="Google" id="ProtNLM"/>
    </source>
</evidence>
<dbReference type="AlphaFoldDB" id="A0A225VYC1"/>
<dbReference type="EMBL" id="NBNE01002471">
    <property type="protein sequence ID" value="OWZ10355.1"/>
    <property type="molecule type" value="Genomic_DNA"/>
</dbReference>
<proteinExistence type="predicted"/>
<protein>
    <recommendedName>
        <fullName evidence="4">Ubiquitin-like protease family profile domain-containing protein</fullName>
    </recommendedName>
</protein>
<organism evidence="2 3">
    <name type="scientific">Phytophthora megakarya</name>
    <dbReference type="NCBI Taxonomy" id="4795"/>
    <lineage>
        <taxon>Eukaryota</taxon>
        <taxon>Sar</taxon>
        <taxon>Stramenopiles</taxon>
        <taxon>Oomycota</taxon>
        <taxon>Peronosporomycetes</taxon>
        <taxon>Peronosporales</taxon>
        <taxon>Peronosporaceae</taxon>
        <taxon>Phytophthora</taxon>
    </lineage>
</organism>
<dbReference type="InterPro" id="IPR038765">
    <property type="entry name" value="Papain-like_cys_pep_sf"/>
</dbReference>
<accession>A0A225VYC1</accession>